<protein>
    <submittedName>
        <fullName evidence="2 3">Uncharacterized protein</fullName>
    </submittedName>
</protein>
<gene>
    <name evidence="2" type="ORF">CAPTEDRAFT_207345</name>
</gene>
<sequence>MLIASLAANNQIVQPKSLKGSGLSGIPIQGVPTSQGRTTTRRGPGQVDTASRASRGSTKLLSATACGQIALEDAGNASRAPRLYLDSLVTDGSLQITICPLQEGEEAEEEEVSLLALIILYDLSLISIVDPCQCNKRCKLSAPAPAKNLH</sequence>
<evidence type="ECO:0000256" key="1">
    <source>
        <dbReference type="SAM" id="MobiDB-lite"/>
    </source>
</evidence>
<organism evidence="2">
    <name type="scientific">Capitella teleta</name>
    <name type="common">Polychaete worm</name>
    <dbReference type="NCBI Taxonomy" id="283909"/>
    <lineage>
        <taxon>Eukaryota</taxon>
        <taxon>Metazoa</taxon>
        <taxon>Spiralia</taxon>
        <taxon>Lophotrochozoa</taxon>
        <taxon>Annelida</taxon>
        <taxon>Polychaeta</taxon>
        <taxon>Sedentaria</taxon>
        <taxon>Scolecida</taxon>
        <taxon>Capitellidae</taxon>
        <taxon>Capitella</taxon>
    </lineage>
</organism>
<dbReference type="AlphaFoldDB" id="R7UF02"/>
<keyword evidence="4" id="KW-1185">Reference proteome</keyword>
<reference evidence="3" key="3">
    <citation type="submission" date="2015-06" db="UniProtKB">
        <authorList>
            <consortium name="EnsemblMetazoa"/>
        </authorList>
    </citation>
    <scope>IDENTIFICATION</scope>
</reference>
<dbReference type="EnsemblMetazoa" id="CapteT207345">
    <property type="protein sequence ID" value="CapteP207345"/>
    <property type="gene ID" value="CapteG207345"/>
</dbReference>
<evidence type="ECO:0000313" key="4">
    <source>
        <dbReference type="Proteomes" id="UP000014760"/>
    </source>
</evidence>
<reference evidence="2 4" key="2">
    <citation type="journal article" date="2013" name="Nature">
        <title>Insights into bilaterian evolution from three spiralian genomes.</title>
        <authorList>
            <person name="Simakov O."/>
            <person name="Marletaz F."/>
            <person name="Cho S.J."/>
            <person name="Edsinger-Gonzales E."/>
            <person name="Havlak P."/>
            <person name="Hellsten U."/>
            <person name="Kuo D.H."/>
            <person name="Larsson T."/>
            <person name="Lv J."/>
            <person name="Arendt D."/>
            <person name="Savage R."/>
            <person name="Osoegawa K."/>
            <person name="de Jong P."/>
            <person name="Grimwood J."/>
            <person name="Chapman J.A."/>
            <person name="Shapiro H."/>
            <person name="Aerts A."/>
            <person name="Otillar R.P."/>
            <person name="Terry A.Y."/>
            <person name="Boore J.L."/>
            <person name="Grigoriev I.V."/>
            <person name="Lindberg D.R."/>
            <person name="Seaver E.C."/>
            <person name="Weisblat D.A."/>
            <person name="Putnam N.H."/>
            <person name="Rokhsar D.S."/>
        </authorList>
    </citation>
    <scope>NUCLEOTIDE SEQUENCE</scope>
    <source>
        <strain evidence="2 4">I ESC-2004</strain>
    </source>
</reference>
<accession>R7UF02</accession>
<proteinExistence type="predicted"/>
<evidence type="ECO:0000313" key="3">
    <source>
        <dbReference type="EnsemblMetazoa" id="CapteP207345"/>
    </source>
</evidence>
<evidence type="ECO:0000313" key="2">
    <source>
        <dbReference type="EMBL" id="ELU04549.1"/>
    </source>
</evidence>
<dbReference type="Proteomes" id="UP000014760">
    <property type="component" value="Unassembled WGS sequence"/>
</dbReference>
<feature type="region of interest" description="Disordered" evidence="1">
    <location>
        <begin position="23"/>
        <end position="54"/>
    </location>
</feature>
<dbReference type="EMBL" id="KB302197">
    <property type="protein sequence ID" value="ELU04549.1"/>
    <property type="molecule type" value="Genomic_DNA"/>
</dbReference>
<dbReference type="HOGENOM" id="CLU_1742305_0_0_1"/>
<name>R7UF02_CAPTE</name>
<reference evidence="4" key="1">
    <citation type="submission" date="2012-12" db="EMBL/GenBank/DDBJ databases">
        <authorList>
            <person name="Hellsten U."/>
            <person name="Grimwood J."/>
            <person name="Chapman J.A."/>
            <person name="Shapiro H."/>
            <person name="Aerts A."/>
            <person name="Otillar R.P."/>
            <person name="Terry A.Y."/>
            <person name="Boore J.L."/>
            <person name="Simakov O."/>
            <person name="Marletaz F."/>
            <person name="Cho S.-J."/>
            <person name="Edsinger-Gonzales E."/>
            <person name="Havlak P."/>
            <person name="Kuo D.-H."/>
            <person name="Larsson T."/>
            <person name="Lv J."/>
            <person name="Arendt D."/>
            <person name="Savage R."/>
            <person name="Osoegawa K."/>
            <person name="de Jong P."/>
            <person name="Lindberg D.R."/>
            <person name="Seaver E.C."/>
            <person name="Weisblat D.A."/>
            <person name="Putnam N.H."/>
            <person name="Grigoriev I.V."/>
            <person name="Rokhsar D.S."/>
        </authorList>
    </citation>
    <scope>NUCLEOTIDE SEQUENCE</scope>
    <source>
        <strain evidence="4">I ESC-2004</strain>
    </source>
</reference>
<dbReference type="EMBL" id="AMQN01001376">
    <property type="status" value="NOT_ANNOTATED_CDS"/>
    <property type="molecule type" value="Genomic_DNA"/>
</dbReference>